<name>X1CXC7_9ZZZZ</name>
<comment type="caution">
    <text evidence="1">The sequence shown here is derived from an EMBL/GenBank/DDBJ whole genome shotgun (WGS) entry which is preliminary data.</text>
</comment>
<accession>X1CXC7</accession>
<protein>
    <submittedName>
        <fullName evidence="1">Uncharacterized protein</fullName>
    </submittedName>
</protein>
<sequence length="75" mass="9039">VGGSKILNDGLYSTSKMFPDDNYTFINPWITSCSYDKEHPRLEIRITIFDNNVKNHYDKLRKHYHFYQTILKHFI</sequence>
<proteinExistence type="predicted"/>
<reference evidence="1" key="1">
    <citation type="journal article" date="2014" name="Front. Microbiol.">
        <title>High frequency of phylogenetically diverse reductive dehalogenase-homologous genes in deep subseafloor sedimentary metagenomes.</title>
        <authorList>
            <person name="Kawai M."/>
            <person name="Futagami T."/>
            <person name="Toyoda A."/>
            <person name="Takaki Y."/>
            <person name="Nishi S."/>
            <person name="Hori S."/>
            <person name="Arai W."/>
            <person name="Tsubouchi T."/>
            <person name="Morono Y."/>
            <person name="Uchiyama I."/>
            <person name="Ito T."/>
            <person name="Fujiyama A."/>
            <person name="Inagaki F."/>
            <person name="Takami H."/>
        </authorList>
    </citation>
    <scope>NUCLEOTIDE SEQUENCE</scope>
    <source>
        <strain evidence="1">Expedition CK06-06</strain>
    </source>
</reference>
<dbReference type="EMBL" id="BART01025424">
    <property type="protein sequence ID" value="GAH00725.1"/>
    <property type="molecule type" value="Genomic_DNA"/>
</dbReference>
<feature type="non-terminal residue" evidence="1">
    <location>
        <position position="1"/>
    </location>
</feature>
<evidence type="ECO:0000313" key="1">
    <source>
        <dbReference type="EMBL" id="GAH00725.1"/>
    </source>
</evidence>
<organism evidence="1">
    <name type="scientific">marine sediment metagenome</name>
    <dbReference type="NCBI Taxonomy" id="412755"/>
    <lineage>
        <taxon>unclassified sequences</taxon>
        <taxon>metagenomes</taxon>
        <taxon>ecological metagenomes</taxon>
    </lineage>
</organism>
<gene>
    <name evidence="1" type="ORF">S01H4_45637</name>
</gene>
<dbReference type="AlphaFoldDB" id="X1CXC7"/>